<gene>
    <name evidence="1" type="ORF">FAB82_14755</name>
</gene>
<proteinExistence type="predicted"/>
<reference evidence="1 2" key="2">
    <citation type="submission" date="2019-05" db="EMBL/GenBank/DDBJ databases">
        <title>Glycomyces buryatensis sp. nov.</title>
        <authorList>
            <person name="Nikitina E."/>
        </authorList>
    </citation>
    <scope>NUCLEOTIDE SEQUENCE [LARGE SCALE GENOMIC DNA]</scope>
    <source>
        <strain evidence="1 2">18</strain>
    </source>
</reference>
<dbReference type="Proteomes" id="UP000308760">
    <property type="component" value="Unassembled WGS sequence"/>
</dbReference>
<protein>
    <recommendedName>
        <fullName evidence="3">WXG100 family type VII secretion target</fullName>
    </recommendedName>
</protein>
<evidence type="ECO:0000313" key="1">
    <source>
        <dbReference type="EMBL" id="THV40527.1"/>
    </source>
</evidence>
<dbReference type="AlphaFoldDB" id="A0A4S8Q826"/>
<name>A0A4S8Q826_9ACTN</name>
<reference evidence="2" key="1">
    <citation type="submission" date="2019-04" db="EMBL/GenBank/DDBJ databases">
        <title>Nocardioides xinjiangensis sp. nov.</title>
        <authorList>
            <person name="Liu S."/>
        </authorList>
    </citation>
    <scope>NUCLEOTIDE SEQUENCE [LARGE SCALE GENOMIC DNA]</scope>
    <source>
        <strain evidence="2">18</strain>
    </source>
</reference>
<dbReference type="RefSeq" id="WP_136535302.1">
    <property type="nucleotide sequence ID" value="NZ_STGY01000056.1"/>
</dbReference>
<evidence type="ECO:0000313" key="2">
    <source>
        <dbReference type="Proteomes" id="UP000308760"/>
    </source>
</evidence>
<organism evidence="1 2">
    <name type="scientific">Glycomyces buryatensis</name>
    <dbReference type="NCBI Taxonomy" id="2570927"/>
    <lineage>
        <taxon>Bacteria</taxon>
        <taxon>Bacillati</taxon>
        <taxon>Actinomycetota</taxon>
        <taxon>Actinomycetes</taxon>
        <taxon>Glycomycetales</taxon>
        <taxon>Glycomycetaceae</taxon>
        <taxon>Glycomyces</taxon>
    </lineage>
</organism>
<dbReference type="EMBL" id="STGY01000056">
    <property type="protein sequence ID" value="THV40527.1"/>
    <property type="molecule type" value="Genomic_DNA"/>
</dbReference>
<evidence type="ECO:0008006" key="3">
    <source>
        <dbReference type="Google" id="ProtNLM"/>
    </source>
</evidence>
<dbReference type="OrthoDB" id="5194197at2"/>
<accession>A0A4S8Q826</accession>
<comment type="caution">
    <text evidence="1">The sequence shown here is derived from an EMBL/GenBank/DDBJ whole genome shotgun (WGS) entry which is preliminary data.</text>
</comment>
<keyword evidence="2" id="KW-1185">Reference proteome</keyword>
<sequence>MSVAEIRAQVQAASEQGNEAMGSCEAVKQQLEAAIGTIAGATQETSNQLPGEAMGQWQQASEKIEEAVALIQAGQQTAEQYTSAI</sequence>